<dbReference type="GO" id="GO:0006391">
    <property type="term" value="P:transcription initiation at mitochondrial promoter"/>
    <property type="evidence" value="ECO:0007669"/>
    <property type="project" value="TreeGrafter"/>
</dbReference>
<keyword evidence="3 11" id="KW-0489">Methyltransferase</keyword>
<dbReference type="InterPro" id="IPR029063">
    <property type="entry name" value="SAM-dependent_MTases_sf"/>
</dbReference>
<comment type="similarity">
    <text evidence="11 12">Belongs to the class I-like SAM-binding methyltransferase superfamily. rRNA adenine N(6)-methyltransferase family.</text>
</comment>
<comment type="subcellular location">
    <subcellularLocation>
        <location evidence="1">Mitochondrion</location>
    </subcellularLocation>
</comment>
<evidence type="ECO:0000256" key="3">
    <source>
        <dbReference type="ARBA" id="ARBA00022603"/>
    </source>
</evidence>
<feature type="binding site" evidence="11">
    <location>
        <position position="243"/>
    </location>
    <ligand>
        <name>S-adenosyl-L-methionine</name>
        <dbReference type="ChEBI" id="CHEBI:59789"/>
    </ligand>
</feature>
<dbReference type="Pfam" id="PF00398">
    <property type="entry name" value="RrnaAD"/>
    <property type="match status" value="1"/>
</dbReference>
<feature type="region of interest" description="Disordered" evidence="13">
    <location>
        <begin position="524"/>
        <end position="546"/>
    </location>
</feature>
<name>A0A7R8XEQ3_9CRUS</name>
<evidence type="ECO:0000256" key="8">
    <source>
        <dbReference type="ARBA" id="ARBA00023015"/>
    </source>
</evidence>
<dbReference type="Gene3D" id="3.40.50.150">
    <property type="entry name" value="Vaccinia Virus protein VP39"/>
    <property type="match status" value="1"/>
</dbReference>
<dbReference type="PANTHER" id="PTHR11727">
    <property type="entry name" value="DIMETHYLADENOSINE TRANSFERASE"/>
    <property type="match status" value="1"/>
</dbReference>
<evidence type="ECO:0000256" key="7">
    <source>
        <dbReference type="ARBA" id="ARBA00022946"/>
    </source>
</evidence>
<keyword evidence="4 11" id="KW-0808">Transferase</keyword>
<dbReference type="OrthoDB" id="9895503at2759"/>
<protein>
    <recommendedName>
        <fullName evidence="12">rRNA adenine N(6)-methyltransferase</fullName>
        <ecNumber evidence="12">2.1.1.-</ecNumber>
    </recommendedName>
</protein>
<keyword evidence="10" id="KW-0804">Transcription</keyword>
<dbReference type="EC" id="2.1.1.-" evidence="12"/>
<evidence type="ECO:0000256" key="10">
    <source>
        <dbReference type="ARBA" id="ARBA00023163"/>
    </source>
</evidence>
<evidence type="ECO:0000256" key="6">
    <source>
        <dbReference type="ARBA" id="ARBA00022884"/>
    </source>
</evidence>
<keyword evidence="5 11" id="KW-0949">S-adenosyl-L-methionine</keyword>
<accession>A0A7R8XEQ3</accession>
<evidence type="ECO:0000256" key="5">
    <source>
        <dbReference type="ARBA" id="ARBA00022691"/>
    </source>
</evidence>
<sequence length="546" mass="62637">MYGKLLQICNNTGGGIHTGISLLSLLLLASKEKEIIVFDTMDGTLIREFHMTRNLHPSAIAISEGKVYLLVHDSRTSLCQGIQGTMRILTHEFAIVNSIYRFCGFLVTKRLVKFSAKRGVLSDVSETTENVDAEKIHGKRKVSEPAKRGVKKPRGYESVCEGISDFSLADQNILLAHSHKLMRKIHSPEALYVIQEDVARKWVERIQPFILTERNPIFEVNPGPGILSRNLLKAGVKRLRLFEDEPAFFPSTQRLIEEFGKDRIEVVNENFFALPKRLFQDAEESTMVRFQTFLGGLRQYPWDSTDSALTVIGVYPVHHSPTFLRYLLYIYQMRSVIFQFGKAQLLLCINPNIYKVRRPTEMNLTAGPEDGFIRYRRQSVIFQLFFNVEELEEFPRSAFFPWSYDMQKKSAAKNKRKNFLETDYSHLCLVRITPKKEVPGVPVEQLQELTFFVSHHLQSRTSPIIPALEKWIPGCGPRLIIKGMTIYSRFGDLTPGEILDLYKEFSSWPEYQHSTFRAAVLDQHAQHDSHEDAQGHSADDVQEHGQ</sequence>
<dbReference type="GO" id="GO:0003723">
    <property type="term" value="F:RNA binding"/>
    <property type="evidence" value="ECO:0007669"/>
    <property type="project" value="UniProtKB-UniRule"/>
</dbReference>
<dbReference type="GO" id="GO:0005759">
    <property type="term" value="C:mitochondrial matrix"/>
    <property type="evidence" value="ECO:0007669"/>
    <property type="project" value="TreeGrafter"/>
</dbReference>
<evidence type="ECO:0000256" key="11">
    <source>
        <dbReference type="PROSITE-ProRule" id="PRU01026"/>
    </source>
</evidence>
<keyword evidence="8" id="KW-0805">Transcription regulation</keyword>
<organism evidence="14">
    <name type="scientific">Darwinula stevensoni</name>
    <dbReference type="NCBI Taxonomy" id="69355"/>
    <lineage>
        <taxon>Eukaryota</taxon>
        <taxon>Metazoa</taxon>
        <taxon>Ecdysozoa</taxon>
        <taxon>Arthropoda</taxon>
        <taxon>Crustacea</taxon>
        <taxon>Oligostraca</taxon>
        <taxon>Ostracoda</taxon>
        <taxon>Podocopa</taxon>
        <taxon>Podocopida</taxon>
        <taxon>Darwinulocopina</taxon>
        <taxon>Darwinuloidea</taxon>
        <taxon>Darwinulidae</taxon>
        <taxon>Darwinula</taxon>
    </lineage>
</organism>
<keyword evidence="7" id="KW-0809">Transit peptide</keyword>
<comment type="caution">
    <text evidence="11">Lacks conserved residue(s) required for the propagation of feature annotation.</text>
</comment>
<dbReference type="GO" id="GO:0000179">
    <property type="term" value="F:rRNA (adenine-N6,N6-)-dimethyltransferase activity"/>
    <property type="evidence" value="ECO:0007669"/>
    <property type="project" value="UniProtKB-UniRule"/>
</dbReference>
<keyword evidence="9" id="KW-0496">Mitochondrion</keyword>
<dbReference type="EMBL" id="CAJPEV010000963">
    <property type="protein sequence ID" value="CAG0889796.1"/>
    <property type="molecule type" value="Genomic_DNA"/>
</dbReference>
<dbReference type="SUPFAM" id="SSF53335">
    <property type="entry name" value="S-adenosyl-L-methionine-dependent methyltransferases"/>
    <property type="match status" value="1"/>
</dbReference>
<dbReference type="AlphaFoldDB" id="A0A7R8XEQ3"/>
<dbReference type="GO" id="GO:0034246">
    <property type="term" value="F:mitochondrial transcription factor activity"/>
    <property type="evidence" value="ECO:0007669"/>
    <property type="project" value="TreeGrafter"/>
</dbReference>
<dbReference type="PROSITE" id="PS51689">
    <property type="entry name" value="SAM_RNA_A_N6_MT"/>
    <property type="match status" value="1"/>
</dbReference>
<evidence type="ECO:0000256" key="12">
    <source>
        <dbReference type="RuleBase" id="RU362106"/>
    </source>
</evidence>
<evidence type="ECO:0000256" key="4">
    <source>
        <dbReference type="ARBA" id="ARBA00022679"/>
    </source>
</evidence>
<evidence type="ECO:0000256" key="1">
    <source>
        <dbReference type="ARBA" id="ARBA00004173"/>
    </source>
</evidence>
<evidence type="ECO:0000313" key="14">
    <source>
        <dbReference type="EMBL" id="CAD7245823.1"/>
    </source>
</evidence>
<evidence type="ECO:0000256" key="2">
    <source>
        <dbReference type="ARBA" id="ARBA00022552"/>
    </source>
</evidence>
<keyword evidence="2 12" id="KW-0698">rRNA processing</keyword>
<dbReference type="EMBL" id="LR900480">
    <property type="protein sequence ID" value="CAD7245823.1"/>
    <property type="molecule type" value="Genomic_DNA"/>
</dbReference>
<keyword evidence="6 11" id="KW-0694">RNA-binding</keyword>
<evidence type="ECO:0000256" key="9">
    <source>
        <dbReference type="ARBA" id="ARBA00023128"/>
    </source>
</evidence>
<evidence type="ECO:0000256" key="13">
    <source>
        <dbReference type="SAM" id="MobiDB-lite"/>
    </source>
</evidence>
<feature type="binding site" evidence="11">
    <location>
        <position position="193"/>
    </location>
    <ligand>
        <name>S-adenosyl-L-methionine</name>
        <dbReference type="ChEBI" id="CHEBI:59789"/>
    </ligand>
</feature>
<reference evidence="14" key="1">
    <citation type="submission" date="2020-11" db="EMBL/GenBank/DDBJ databases">
        <authorList>
            <person name="Tran Van P."/>
        </authorList>
    </citation>
    <scope>NUCLEOTIDE SEQUENCE</scope>
</reference>
<dbReference type="InterPro" id="IPR001737">
    <property type="entry name" value="KsgA/Erm"/>
</dbReference>
<keyword evidence="15" id="KW-1185">Reference proteome</keyword>
<dbReference type="Proteomes" id="UP000677054">
    <property type="component" value="Unassembled WGS sequence"/>
</dbReference>
<gene>
    <name evidence="14" type="ORF">DSTB1V02_LOCUS5689</name>
</gene>
<evidence type="ECO:0000313" key="15">
    <source>
        <dbReference type="Proteomes" id="UP000677054"/>
    </source>
</evidence>
<dbReference type="PANTHER" id="PTHR11727:SF13">
    <property type="entry name" value="DIMETHYLADENOSINE TRANSFERASE 2, MITOCHONDRIAL"/>
    <property type="match status" value="1"/>
</dbReference>
<proteinExistence type="inferred from homology"/>